<evidence type="ECO:0000256" key="2">
    <source>
        <dbReference type="ARBA" id="ARBA00022741"/>
    </source>
</evidence>
<dbReference type="EC" id="3.6.4.13" evidence="1"/>
<dbReference type="SMART" id="SM00490">
    <property type="entry name" value="HELICc"/>
    <property type="match status" value="1"/>
</dbReference>
<feature type="region of interest" description="Disordered" evidence="7">
    <location>
        <begin position="262"/>
        <end position="309"/>
    </location>
</feature>
<evidence type="ECO:0000259" key="9">
    <source>
        <dbReference type="PROSITE" id="PS51194"/>
    </source>
</evidence>
<feature type="domain" description="Helicase ATP-binding" evidence="8">
    <location>
        <begin position="1"/>
        <end position="80"/>
    </location>
</feature>
<dbReference type="InterPro" id="IPR011545">
    <property type="entry name" value="DEAD/DEAH_box_helicase_dom"/>
</dbReference>
<dbReference type="Gene3D" id="3.40.50.300">
    <property type="entry name" value="P-loop containing nucleotide triphosphate hydrolases"/>
    <property type="match status" value="2"/>
</dbReference>
<dbReference type="GO" id="GO:0016787">
    <property type="term" value="F:hydrolase activity"/>
    <property type="evidence" value="ECO:0007669"/>
    <property type="project" value="UniProtKB-KW"/>
</dbReference>
<evidence type="ECO:0000256" key="5">
    <source>
        <dbReference type="ARBA" id="ARBA00022840"/>
    </source>
</evidence>
<evidence type="ECO:0000256" key="1">
    <source>
        <dbReference type="ARBA" id="ARBA00012552"/>
    </source>
</evidence>
<evidence type="ECO:0000256" key="7">
    <source>
        <dbReference type="SAM" id="MobiDB-lite"/>
    </source>
</evidence>
<dbReference type="InterPro" id="IPR001650">
    <property type="entry name" value="Helicase_C-like"/>
</dbReference>
<sequence length="309" mass="33037">MDMLDMHNKGGNPICTLGACQVLILDEADRMLDMGFEKDIRSIVSAMKSSKERQTMLFTATWPKNVQKIAADLLKPDRVKVTVGSGGDKLTANKAVSQFVKVVQQNDKWSEFAKLMEPYKKGGECHGNRVMIFCNTKRDVNGIGQHLWQEGYSADTCSGDRSQKEREAVIAAFRKGTTTMVVATDVAARGIDVTGVEAVINYDFPRDACDDYIHRIGRTGRAGATGVAHTLFTKQDGRYAKELCRILVDANQEVTPELQELARSGGSGGGGFGKPWGGGRGGGGRGGGGRGGGRGGGGRGGGGGFNKKW</sequence>
<proteinExistence type="inferred from homology"/>
<evidence type="ECO:0000256" key="6">
    <source>
        <dbReference type="RuleBase" id="RU000492"/>
    </source>
</evidence>
<evidence type="ECO:0000256" key="4">
    <source>
        <dbReference type="ARBA" id="ARBA00022806"/>
    </source>
</evidence>
<dbReference type="PANTHER" id="PTHR47958">
    <property type="entry name" value="ATP-DEPENDENT RNA HELICASE DBP3"/>
    <property type="match status" value="1"/>
</dbReference>
<dbReference type="Pfam" id="PF00271">
    <property type="entry name" value="Helicase_C"/>
    <property type="match status" value="1"/>
</dbReference>
<dbReference type="SUPFAM" id="SSF52540">
    <property type="entry name" value="P-loop containing nucleoside triphosphate hydrolases"/>
    <property type="match status" value="1"/>
</dbReference>
<organism evidence="10">
    <name type="scientific">Mantoniella antarctica</name>
    <dbReference type="NCBI Taxonomy" id="81844"/>
    <lineage>
        <taxon>Eukaryota</taxon>
        <taxon>Viridiplantae</taxon>
        <taxon>Chlorophyta</taxon>
        <taxon>Mamiellophyceae</taxon>
        <taxon>Mamiellales</taxon>
        <taxon>Mamiellaceae</taxon>
        <taxon>Mantoniella</taxon>
    </lineage>
</organism>
<dbReference type="PROSITE" id="PS51192">
    <property type="entry name" value="HELICASE_ATP_BIND_1"/>
    <property type="match status" value="1"/>
</dbReference>
<dbReference type="InterPro" id="IPR027417">
    <property type="entry name" value="P-loop_NTPase"/>
</dbReference>
<dbReference type="Pfam" id="PF00270">
    <property type="entry name" value="DEAD"/>
    <property type="match status" value="1"/>
</dbReference>
<dbReference type="InterPro" id="IPR014001">
    <property type="entry name" value="Helicase_ATP-bd"/>
</dbReference>
<keyword evidence="2 6" id="KW-0547">Nucleotide-binding</keyword>
<dbReference type="GO" id="GO:0003724">
    <property type="term" value="F:RNA helicase activity"/>
    <property type="evidence" value="ECO:0007669"/>
    <property type="project" value="UniProtKB-EC"/>
</dbReference>
<feature type="compositionally biased region" description="Gly residues" evidence="7">
    <location>
        <begin position="265"/>
        <end position="309"/>
    </location>
</feature>
<dbReference type="GO" id="GO:0003676">
    <property type="term" value="F:nucleic acid binding"/>
    <property type="evidence" value="ECO:0007669"/>
    <property type="project" value="InterPro"/>
</dbReference>
<accession>A0A7S0SQB2</accession>
<keyword evidence="5 6" id="KW-0067">ATP-binding</keyword>
<dbReference type="PROSITE" id="PS00039">
    <property type="entry name" value="DEAD_ATP_HELICASE"/>
    <property type="match status" value="1"/>
</dbReference>
<protein>
    <recommendedName>
        <fullName evidence="1">RNA helicase</fullName>
        <ecNumber evidence="1">3.6.4.13</ecNumber>
    </recommendedName>
</protein>
<gene>
    <name evidence="10" type="ORF">MANT1106_LOCUS13788</name>
</gene>
<dbReference type="PROSITE" id="PS51194">
    <property type="entry name" value="HELICASE_CTER"/>
    <property type="match status" value="1"/>
</dbReference>
<reference evidence="10" key="1">
    <citation type="submission" date="2021-01" db="EMBL/GenBank/DDBJ databases">
        <authorList>
            <person name="Corre E."/>
            <person name="Pelletier E."/>
            <person name="Niang G."/>
            <person name="Scheremetjew M."/>
            <person name="Finn R."/>
            <person name="Kale V."/>
            <person name="Holt S."/>
            <person name="Cochrane G."/>
            <person name="Meng A."/>
            <person name="Brown T."/>
            <person name="Cohen L."/>
        </authorList>
    </citation>
    <scope>NUCLEOTIDE SEQUENCE</scope>
    <source>
        <strain evidence="10">SL-175</strain>
    </source>
</reference>
<dbReference type="InterPro" id="IPR000629">
    <property type="entry name" value="RNA-helicase_DEAD-box_CS"/>
</dbReference>
<dbReference type="FunFam" id="3.40.50.300:FF:000008">
    <property type="entry name" value="ATP-dependent RNA helicase RhlB"/>
    <property type="match status" value="1"/>
</dbReference>
<feature type="domain" description="Helicase C-terminal" evidence="9">
    <location>
        <begin position="114"/>
        <end position="262"/>
    </location>
</feature>
<name>A0A7S0SQB2_9CHLO</name>
<dbReference type="CDD" id="cd18787">
    <property type="entry name" value="SF2_C_DEAD"/>
    <property type="match status" value="1"/>
</dbReference>
<dbReference type="AlphaFoldDB" id="A0A7S0SQB2"/>
<keyword evidence="4 6" id="KW-0347">Helicase</keyword>
<evidence type="ECO:0000313" key="10">
    <source>
        <dbReference type="EMBL" id="CAD8711102.1"/>
    </source>
</evidence>
<evidence type="ECO:0000259" key="8">
    <source>
        <dbReference type="PROSITE" id="PS51192"/>
    </source>
</evidence>
<dbReference type="EMBL" id="HBFC01022937">
    <property type="protein sequence ID" value="CAD8711102.1"/>
    <property type="molecule type" value="Transcribed_RNA"/>
</dbReference>
<dbReference type="GO" id="GO:0005524">
    <property type="term" value="F:ATP binding"/>
    <property type="evidence" value="ECO:0007669"/>
    <property type="project" value="UniProtKB-KW"/>
</dbReference>
<keyword evidence="3 6" id="KW-0378">Hydrolase</keyword>
<comment type="similarity">
    <text evidence="6">Belongs to the DEAD box helicase family.</text>
</comment>
<evidence type="ECO:0000256" key="3">
    <source>
        <dbReference type="ARBA" id="ARBA00022801"/>
    </source>
</evidence>